<dbReference type="AlphaFoldDB" id="A0A532V2M1"/>
<keyword evidence="6 15" id="KW-0963">Cytoplasm</keyword>
<dbReference type="GO" id="GO:0004422">
    <property type="term" value="F:hypoxanthine phosphoribosyltransferase activity"/>
    <property type="evidence" value="ECO:0007669"/>
    <property type="project" value="InterPro"/>
</dbReference>
<keyword evidence="12 15" id="KW-0460">Magnesium</keyword>
<keyword evidence="10 15" id="KW-0660">Purine salvage</keyword>
<dbReference type="GO" id="GO:0006166">
    <property type="term" value="P:purine ribonucleoside salvage"/>
    <property type="evidence" value="ECO:0007669"/>
    <property type="project" value="UniProtKB-KW"/>
</dbReference>
<dbReference type="InterPro" id="IPR029057">
    <property type="entry name" value="PRTase-like"/>
</dbReference>
<keyword evidence="7 15" id="KW-0328">Glycosyltransferase</keyword>
<evidence type="ECO:0000313" key="18">
    <source>
        <dbReference type="Proteomes" id="UP000319619"/>
    </source>
</evidence>
<evidence type="ECO:0000256" key="11">
    <source>
        <dbReference type="ARBA" id="ARBA00022741"/>
    </source>
</evidence>
<evidence type="ECO:0000313" key="17">
    <source>
        <dbReference type="EMBL" id="TKJ41470.1"/>
    </source>
</evidence>
<keyword evidence="11 15" id="KW-0547">Nucleotide-binding</keyword>
<dbReference type="GO" id="GO:0032263">
    <property type="term" value="P:GMP salvage"/>
    <property type="evidence" value="ECO:0007669"/>
    <property type="project" value="TreeGrafter"/>
</dbReference>
<evidence type="ECO:0000256" key="1">
    <source>
        <dbReference type="ARBA" id="ARBA00001946"/>
    </source>
</evidence>
<dbReference type="InterPro" id="IPR005904">
    <property type="entry name" value="Hxn_phspho_trans"/>
</dbReference>
<evidence type="ECO:0000259" key="16">
    <source>
        <dbReference type="Pfam" id="PF00156"/>
    </source>
</evidence>
<dbReference type="InterPro" id="IPR000836">
    <property type="entry name" value="PRTase_dom"/>
</dbReference>
<dbReference type="EC" id="2.4.2.8" evidence="5 15"/>
<dbReference type="GO" id="GO:0006178">
    <property type="term" value="P:guanine salvage"/>
    <property type="evidence" value="ECO:0007669"/>
    <property type="project" value="TreeGrafter"/>
</dbReference>
<evidence type="ECO:0000256" key="9">
    <source>
        <dbReference type="ARBA" id="ARBA00022723"/>
    </source>
</evidence>
<evidence type="ECO:0000256" key="10">
    <source>
        <dbReference type="ARBA" id="ARBA00022726"/>
    </source>
</evidence>
<comment type="caution">
    <text evidence="17">The sequence shown here is derived from an EMBL/GenBank/DDBJ whole genome shotgun (WGS) entry which is preliminary data.</text>
</comment>
<evidence type="ECO:0000256" key="2">
    <source>
        <dbReference type="ARBA" id="ARBA00004496"/>
    </source>
</evidence>
<evidence type="ECO:0000256" key="15">
    <source>
        <dbReference type="RuleBase" id="RU364099"/>
    </source>
</evidence>
<dbReference type="GO" id="GO:0000287">
    <property type="term" value="F:magnesium ion binding"/>
    <property type="evidence" value="ECO:0007669"/>
    <property type="project" value="TreeGrafter"/>
</dbReference>
<dbReference type="InterPro" id="IPR050408">
    <property type="entry name" value="HGPRT"/>
</dbReference>
<evidence type="ECO:0000256" key="7">
    <source>
        <dbReference type="ARBA" id="ARBA00022676"/>
    </source>
</evidence>
<evidence type="ECO:0000256" key="8">
    <source>
        <dbReference type="ARBA" id="ARBA00022679"/>
    </source>
</evidence>
<reference evidence="17 18" key="1">
    <citation type="submission" date="2017-06" db="EMBL/GenBank/DDBJ databases">
        <title>Novel microbial phyla capable of carbon fixation and sulfur reduction in deep-sea sediments.</title>
        <authorList>
            <person name="Huang J."/>
            <person name="Baker B."/>
            <person name="Wang Y."/>
        </authorList>
    </citation>
    <scope>NUCLEOTIDE SEQUENCE [LARGE SCALE GENOMIC DNA]</scope>
    <source>
        <strain evidence="17">B3_LCP</strain>
    </source>
</reference>
<evidence type="ECO:0000256" key="3">
    <source>
        <dbReference type="ARBA" id="ARBA00004669"/>
    </source>
</evidence>
<comment type="similarity">
    <text evidence="4 15">Belongs to the purine/pyrimidine phosphoribosyltransferase family.</text>
</comment>
<evidence type="ECO:0000256" key="12">
    <source>
        <dbReference type="ARBA" id="ARBA00022842"/>
    </source>
</evidence>
<comment type="catalytic activity">
    <reaction evidence="13">
        <text>GMP + diphosphate = guanine + 5-phospho-alpha-D-ribose 1-diphosphate</text>
        <dbReference type="Rhea" id="RHEA:25424"/>
        <dbReference type="ChEBI" id="CHEBI:16235"/>
        <dbReference type="ChEBI" id="CHEBI:33019"/>
        <dbReference type="ChEBI" id="CHEBI:58017"/>
        <dbReference type="ChEBI" id="CHEBI:58115"/>
        <dbReference type="EC" id="2.4.2.8"/>
    </reaction>
    <physiologicalReaction direction="right-to-left" evidence="13">
        <dbReference type="Rhea" id="RHEA:25426"/>
    </physiologicalReaction>
</comment>
<dbReference type="GO" id="GO:0052657">
    <property type="term" value="F:guanine phosphoribosyltransferase activity"/>
    <property type="evidence" value="ECO:0007669"/>
    <property type="project" value="RHEA"/>
</dbReference>
<evidence type="ECO:0000256" key="6">
    <source>
        <dbReference type="ARBA" id="ARBA00022490"/>
    </source>
</evidence>
<feature type="domain" description="Phosphoribosyltransferase" evidence="16">
    <location>
        <begin position="19"/>
        <end position="166"/>
    </location>
</feature>
<evidence type="ECO:0000256" key="4">
    <source>
        <dbReference type="ARBA" id="ARBA00008391"/>
    </source>
</evidence>
<protein>
    <recommendedName>
        <fullName evidence="5 15">Hypoxanthine phosphoribosyltransferase</fullName>
        <ecNumber evidence="5 15">2.4.2.8</ecNumber>
    </recommendedName>
</protein>
<dbReference type="GO" id="GO:0046100">
    <property type="term" value="P:hypoxanthine metabolic process"/>
    <property type="evidence" value="ECO:0007669"/>
    <property type="project" value="TreeGrafter"/>
</dbReference>
<dbReference type="PANTHER" id="PTHR43340">
    <property type="entry name" value="HYPOXANTHINE-GUANINE PHOSPHORIBOSYLTRANSFERASE"/>
    <property type="match status" value="1"/>
</dbReference>
<name>A0A532V2M1_UNCL8</name>
<comment type="pathway">
    <text evidence="3 15">Purine metabolism; IMP biosynthesis via salvage pathway; IMP from hypoxanthine: step 1/1.</text>
</comment>
<keyword evidence="8 15" id="KW-0808">Transferase</keyword>
<dbReference type="GO" id="GO:0005829">
    <property type="term" value="C:cytosol"/>
    <property type="evidence" value="ECO:0007669"/>
    <property type="project" value="TreeGrafter"/>
</dbReference>
<dbReference type="PANTHER" id="PTHR43340:SF1">
    <property type="entry name" value="HYPOXANTHINE PHOSPHORIBOSYLTRANSFERASE"/>
    <property type="match status" value="1"/>
</dbReference>
<sequence>MTENNSINFQREPLLTETEIKVRMAEMVLEIARDLQHEELTVIGILRGSFMFMADLVRLLYVNDIHPLIDFVFVTSYEGTESTGHLNLLRDMSLDVKDRKVLIVDDILDTGRTLKFTKEYIIEREAMEVSTCVLLDKPSRRTVPINADYVGFSINDVFVVGYGLDYNGRYRDLPYLGVIDCVEVE</sequence>
<dbReference type="EMBL" id="NJBN01000002">
    <property type="protein sequence ID" value="TKJ41470.1"/>
    <property type="molecule type" value="Genomic_DNA"/>
</dbReference>
<dbReference type="Pfam" id="PF00156">
    <property type="entry name" value="Pribosyltran"/>
    <property type="match status" value="1"/>
</dbReference>
<dbReference type="Gene3D" id="3.40.50.2020">
    <property type="match status" value="1"/>
</dbReference>
<dbReference type="UniPathway" id="UPA00591">
    <property type="reaction ID" value="UER00648"/>
</dbReference>
<proteinExistence type="inferred from homology"/>
<comment type="cofactor">
    <cofactor evidence="1 15">
        <name>Mg(2+)</name>
        <dbReference type="ChEBI" id="CHEBI:18420"/>
    </cofactor>
</comment>
<dbReference type="NCBIfam" id="TIGR01203">
    <property type="entry name" value="HGPRTase"/>
    <property type="match status" value="1"/>
</dbReference>
<dbReference type="SUPFAM" id="SSF53271">
    <property type="entry name" value="PRTase-like"/>
    <property type="match status" value="1"/>
</dbReference>
<evidence type="ECO:0000256" key="14">
    <source>
        <dbReference type="ARBA" id="ARBA00049402"/>
    </source>
</evidence>
<organism evidence="17 18">
    <name type="scientific">candidate division LCP-89 bacterium B3_LCP</name>
    <dbReference type="NCBI Taxonomy" id="2012998"/>
    <lineage>
        <taxon>Bacteria</taxon>
        <taxon>Pseudomonadati</taxon>
        <taxon>Bacteria division LCP-89</taxon>
    </lineage>
</organism>
<dbReference type="GO" id="GO:0000166">
    <property type="term" value="F:nucleotide binding"/>
    <property type="evidence" value="ECO:0007669"/>
    <property type="project" value="UniProtKB-KW"/>
</dbReference>
<keyword evidence="9 15" id="KW-0479">Metal-binding</keyword>
<evidence type="ECO:0000256" key="13">
    <source>
        <dbReference type="ARBA" id="ARBA00048811"/>
    </source>
</evidence>
<gene>
    <name evidence="17" type="primary">hpt</name>
    <name evidence="17" type="ORF">CEE37_02605</name>
</gene>
<comment type="catalytic activity">
    <reaction evidence="14">
        <text>IMP + diphosphate = hypoxanthine + 5-phospho-alpha-D-ribose 1-diphosphate</text>
        <dbReference type="Rhea" id="RHEA:17973"/>
        <dbReference type="ChEBI" id="CHEBI:17368"/>
        <dbReference type="ChEBI" id="CHEBI:33019"/>
        <dbReference type="ChEBI" id="CHEBI:58017"/>
        <dbReference type="ChEBI" id="CHEBI:58053"/>
        <dbReference type="EC" id="2.4.2.8"/>
    </reaction>
    <physiologicalReaction direction="right-to-left" evidence="14">
        <dbReference type="Rhea" id="RHEA:17975"/>
    </physiologicalReaction>
</comment>
<accession>A0A532V2M1</accession>
<comment type="subcellular location">
    <subcellularLocation>
        <location evidence="2 15">Cytoplasm</location>
    </subcellularLocation>
</comment>
<dbReference type="GO" id="GO:0032264">
    <property type="term" value="P:IMP salvage"/>
    <property type="evidence" value="ECO:0007669"/>
    <property type="project" value="UniProtKB-UniPathway"/>
</dbReference>
<dbReference type="CDD" id="cd06223">
    <property type="entry name" value="PRTases_typeI"/>
    <property type="match status" value="1"/>
</dbReference>
<dbReference type="Proteomes" id="UP000319619">
    <property type="component" value="Unassembled WGS sequence"/>
</dbReference>
<evidence type="ECO:0000256" key="5">
    <source>
        <dbReference type="ARBA" id="ARBA00011895"/>
    </source>
</evidence>